<dbReference type="EMBL" id="JAENGP010000009">
    <property type="protein sequence ID" value="MBK1781314.1"/>
    <property type="molecule type" value="Genomic_DNA"/>
</dbReference>
<gene>
    <name evidence="1" type="ORF">JHL22_08795</name>
</gene>
<evidence type="ECO:0000313" key="2">
    <source>
        <dbReference type="Proteomes" id="UP000635316"/>
    </source>
</evidence>
<protein>
    <submittedName>
        <fullName evidence="1">Uncharacterized protein</fullName>
    </submittedName>
</protein>
<dbReference type="RefSeq" id="WP_200236090.1">
    <property type="nucleotide sequence ID" value="NZ_JAENGP010000009.1"/>
</dbReference>
<proteinExistence type="predicted"/>
<evidence type="ECO:0000313" key="1">
    <source>
        <dbReference type="EMBL" id="MBK1781314.1"/>
    </source>
</evidence>
<sequence length="54" mass="5748">MRTLFFVILLANGLVYAQGQGWLGTPPSEISPGVVVKPPVEFKSHALKTGPLGQ</sequence>
<dbReference type="Proteomes" id="UP000635316">
    <property type="component" value="Unassembled WGS sequence"/>
</dbReference>
<reference evidence="1 2" key="1">
    <citation type="submission" date="2020-12" db="EMBL/GenBank/DDBJ databases">
        <authorList>
            <person name="Lu T."/>
            <person name="Wang Q."/>
            <person name="Han X."/>
        </authorList>
    </citation>
    <scope>NUCLEOTIDE SEQUENCE [LARGE SCALE GENOMIC DNA]</scope>
    <source>
        <strain evidence="1 2">WQ 585</strain>
    </source>
</reference>
<organism evidence="1 2">
    <name type="scientific">Advenella mandrilli</name>
    <dbReference type="NCBI Taxonomy" id="2800330"/>
    <lineage>
        <taxon>Bacteria</taxon>
        <taxon>Pseudomonadati</taxon>
        <taxon>Pseudomonadota</taxon>
        <taxon>Betaproteobacteria</taxon>
        <taxon>Burkholderiales</taxon>
        <taxon>Alcaligenaceae</taxon>
    </lineage>
</organism>
<comment type="caution">
    <text evidence="1">The sequence shown here is derived from an EMBL/GenBank/DDBJ whole genome shotgun (WGS) entry which is preliminary data.</text>
</comment>
<name>A0ABS1ECJ3_9BURK</name>
<keyword evidence="2" id="KW-1185">Reference proteome</keyword>
<accession>A0ABS1ECJ3</accession>